<dbReference type="PANTHER" id="PTHR42908:SF8">
    <property type="entry name" value="TR-TYPE G DOMAIN-CONTAINING PROTEIN"/>
    <property type="match status" value="1"/>
</dbReference>
<dbReference type="PANTHER" id="PTHR42908">
    <property type="entry name" value="TRANSLATION ELONGATION FACTOR-RELATED"/>
    <property type="match status" value="1"/>
</dbReference>
<dbReference type="Proteomes" id="UP001165060">
    <property type="component" value="Unassembled WGS sequence"/>
</dbReference>
<dbReference type="InterPro" id="IPR027417">
    <property type="entry name" value="P-loop_NTPase"/>
</dbReference>
<dbReference type="InterPro" id="IPR009000">
    <property type="entry name" value="Transl_B-barrel_sf"/>
</dbReference>
<evidence type="ECO:0000313" key="4">
    <source>
        <dbReference type="EMBL" id="GMI23471.1"/>
    </source>
</evidence>
<dbReference type="InterPro" id="IPR048876">
    <property type="entry name" value="BipA_C"/>
</dbReference>
<dbReference type="CDD" id="cd03710">
    <property type="entry name" value="BipA_TypA_C"/>
    <property type="match status" value="1"/>
</dbReference>
<dbReference type="InterPro" id="IPR042116">
    <property type="entry name" value="TypA/BipA_C"/>
</dbReference>
<reference evidence="4 5" key="1">
    <citation type="journal article" date="2023" name="Commun. Biol.">
        <title>Genome analysis of Parmales, the sister group of diatoms, reveals the evolutionary specialization of diatoms from phago-mixotrophs to photoautotrophs.</title>
        <authorList>
            <person name="Ban H."/>
            <person name="Sato S."/>
            <person name="Yoshikawa S."/>
            <person name="Yamada K."/>
            <person name="Nakamura Y."/>
            <person name="Ichinomiya M."/>
            <person name="Sato N."/>
            <person name="Blanc-Mathieu R."/>
            <person name="Endo H."/>
            <person name="Kuwata A."/>
            <person name="Ogata H."/>
        </authorList>
    </citation>
    <scope>NUCLEOTIDE SEQUENCE [LARGE SCALE GENOMIC DNA]</scope>
</reference>
<feature type="region of interest" description="Disordered" evidence="2">
    <location>
        <begin position="726"/>
        <end position="748"/>
    </location>
</feature>
<feature type="domain" description="Tr-type G" evidence="3">
    <location>
        <begin position="85"/>
        <end position="312"/>
    </location>
</feature>
<evidence type="ECO:0000313" key="5">
    <source>
        <dbReference type="Proteomes" id="UP001165060"/>
    </source>
</evidence>
<dbReference type="SUPFAM" id="SSF50447">
    <property type="entry name" value="Translation proteins"/>
    <property type="match status" value="1"/>
</dbReference>
<dbReference type="PROSITE" id="PS51722">
    <property type="entry name" value="G_TR_2"/>
    <property type="match status" value="1"/>
</dbReference>
<dbReference type="SUPFAM" id="SSF52540">
    <property type="entry name" value="P-loop containing nucleoside triphosphate hydrolases"/>
    <property type="match status" value="1"/>
</dbReference>
<dbReference type="Gene3D" id="3.40.50.300">
    <property type="entry name" value="P-loop containing nucleotide triphosphate hydrolases"/>
    <property type="match status" value="1"/>
</dbReference>
<dbReference type="InterPro" id="IPR000795">
    <property type="entry name" value="T_Tr_GTP-bd_dom"/>
</dbReference>
<organism evidence="4 5">
    <name type="scientific">Tetraparma gracilis</name>
    <dbReference type="NCBI Taxonomy" id="2962635"/>
    <lineage>
        <taxon>Eukaryota</taxon>
        <taxon>Sar</taxon>
        <taxon>Stramenopiles</taxon>
        <taxon>Ochrophyta</taxon>
        <taxon>Bolidophyceae</taxon>
        <taxon>Parmales</taxon>
        <taxon>Triparmaceae</taxon>
        <taxon>Tetraparma</taxon>
    </lineage>
</organism>
<accession>A0ABQ6MBZ6</accession>
<dbReference type="Pfam" id="PF00679">
    <property type="entry name" value="EFG_C"/>
    <property type="match status" value="1"/>
</dbReference>
<dbReference type="InterPro" id="IPR035647">
    <property type="entry name" value="EFG_III/V"/>
</dbReference>
<evidence type="ECO:0000259" key="3">
    <source>
        <dbReference type="PROSITE" id="PS51722"/>
    </source>
</evidence>
<proteinExistence type="predicted"/>
<dbReference type="Gene3D" id="2.40.50.250">
    <property type="entry name" value="bipa protein"/>
    <property type="match status" value="1"/>
</dbReference>
<feature type="compositionally biased region" description="Basic residues" evidence="2">
    <location>
        <begin position="730"/>
        <end position="748"/>
    </location>
</feature>
<name>A0ABQ6MBZ6_9STRA</name>
<dbReference type="PRINTS" id="PR00315">
    <property type="entry name" value="ELONGATNFCT"/>
</dbReference>
<dbReference type="InterPro" id="IPR005225">
    <property type="entry name" value="Small_GTP-bd"/>
</dbReference>
<dbReference type="Pfam" id="PF00009">
    <property type="entry name" value="GTP_EFTU"/>
    <property type="match status" value="1"/>
</dbReference>
<dbReference type="InterPro" id="IPR035651">
    <property type="entry name" value="BipA_V"/>
</dbReference>
<dbReference type="EMBL" id="BRYB01000127">
    <property type="protein sequence ID" value="GMI23471.1"/>
    <property type="molecule type" value="Genomic_DNA"/>
</dbReference>
<evidence type="ECO:0000256" key="1">
    <source>
        <dbReference type="ARBA" id="ARBA00004229"/>
    </source>
</evidence>
<dbReference type="Gene3D" id="3.30.70.870">
    <property type="entry name" value="Elongation Factor G (Translational Gtpase), domain 3"/>
    <property type="match status" value="1"/>
</dbReference>
<comment type="subcellular location">
    <subcellularLocation>
        <location evidence="1">Plastid</location>
        <location evidence="1">Chloroplast</location>
    </subcellularLocation>
</comment>
<gene>
    <name evidence="4" type="ORF">TeGR_g9105</name>
</gene>
<dbReference type="InterPro" id="IPR000640">
    <property type="entry name" value="EFG_V-like"/>
</dbReference>
<dbReference type="Gene3D" id="2.40.30.10">
    <property type="entry name" value="Translation factors"/>
    <property type="match status" value="1"/>
</dbReference>
<evidence type="ECO:0000256" key="2">
    <source>
        <dbReference type="SAM" id="MobiDB-lite"/>
    </source>
</evidence>
<protein>
    <recommendedName>
        <fullName evidence="3">Tr-type G domain-containing protein</fullName>
    </recommendedName>
</protein>
<dbReference type="Pfam" id="PF21018">
    <property type="entry name" value="BipA_C"/>
    <property type="match status" value="1"/>
</dbReference>
<dbReference type="SUPFAM" id="SSF54980">
    <property type="entry name" value="EF-G C-terminal domain-like"/>
    <property type="match status" value="2"/>
</dbReference>
<dbReference type="NCBIfam" id="TIGR00231">
    <property type="entry name" value="small_GTP"/>
    <property type="match status" value="1"/>
</dbReference>
<comment type="caution">
    <text evidence="4">The sequence shown here is derived from an EMBL/GenBank/DDBJ whole genome shotgun (WGS) entry which is preliminary data.</text>
</comment>
<dbReference type="Gene3D" id="3.30.70.240">
    <property type="match status" value="1"/>
</dbReference>
<keyword evidence="5" id="KW-1185">Reference proteome</keyword>
<sequence>MLRQFSPVLRALPRPGLLRAPLACAGSLPGFPGSSSLGLDSAALSTGPSASAAPGASFRGLSTAGLLEKPSSESGGGEAPLVLNPLIRNLAIVAHVDHGKTTLVDKLLSATQSGTEEAMKAAADGAGVEGARLMDGGDLEKERGITITSKPTRCRWASDDTEYTVNIVDTPGHADFAGEVDRIMSMVDGVCLVVDGGEGVMSQTKYVMDRAVQAGLRPIVLLNKLDRVGGLPDVESGQVESDIFDLFCALGASDEQLDYPTYYASARSGWVTRDLDQAVEIVKKGLEGKDLPPGTGMDLLLKGFVDVIPPPMGPATPDGVFSMAATMVGRDSFLGRTATGKVYSGSASASNTALVLPRIPVPNPDKKAFAPTTISGVFCYEGVTRTEHPDGTARAGDIVMLTGVPEGIKVGDTVTLQSDPIAEPIDTPPLAPPTLSMDFGANDGPLSGREGTILQGSKIRERLQFETDNNVTIGVGLSETDAEKTVVFARGELQLGILIEQMRREGFEMCVSPPKIVFTEDEHGTKFEPFEEVVIDVDTAYAGTIMDSMTGDRRGVMMEMSENDGKTRFKFEAPTRGLLGFANQAATATRGSAVINHMFLEMRPHAGPLGDGLEKGKLVSSDTGKATLYSLNKVADRGVLFIDPGEEVYAGMVIGENSRAGDMDVNPVVGKAVTNIRTVLKDEKASLAATKNLGVEDLIAYMAEDEVIEITPKSVRLRKKLLDANERARMARTKKKQRDAKKQAKSGK</sequence>